<dbReference type="Pfam" id="PF01139">
    <property type="entry name" value="RtcB"/>
    <property type="match status" value="1"/>
</dbReference>
<evidence type="ECO:0000256" key="8">
    <source>
        <dbReference type="ARBA" id="ARBA00047746"/>
    </source>
</evidence>
<dbReference type="AlphaFoldDB" id="A0A8J6NCN6"/>
<feature type="binding site" evidence="10">
    <location>
        <begin position="317"/>
        <end position="320"/>
    </location>
    <ligand>
        <name>GMP</name>
        <dbReference type="ChEBI" id="CHEBI:58115"/>
    </ligand>
</feature>
<evidence type="ECO:0000256" key="11">
    <source>
        <dbReference type="PIRSR" id="PIRSR601233-3"/>
    </source>
</evidence>
<evidence type="ECO:0000256" key="5">
    <source>
        <dbReference type="ARBA" id="ARBA00022800"/>
    </source>
</evidence>
<dbReference type="EC" id="6.5.1.8" evidence="1"/>
<dbReference type="InterPro" id="IPR001233">
    <property type="entry name" value="RtcB"/>
</dbReference>
<feature type="binding site" evidence="10">
    <location>
        <position position="390"/>
    </location>
    <ligand>
        <name>GMP</name>
        <dbReference type="ChEBI" id="CHEBI:58115"/>
    </ligand>
</feature>
<reference evidence="12 13" key="1">
    <citation type="submission" date="2020-08" db="EMBL/GenBank/DDBJ databases">
        <title>Bridging the membrane lipid divide: bacteria of the FCB group superphylum have the potential to synthesize archaeal ether lipids.</title>
        <authorList>
            <person name="Villanueva L."/>
            <person name="Von Meijenfeldt F.A.B."/>
            <person name="Westbye A.B."/>
            <person name="Yadav S."/>
            <person name="Hopmans E.C."/>
            <person name="Dutilh B.E."/>
            <person name="Sinninghe Damste J.S."/>
        </authorList>
    </citation>
    <scope>NUCLEOTIDE SEQUENCE [LARGE SCALE GENOMIC DNA]</scope>
    <source>
        <strain evidence="12">NIOZ-UU47</strain>
    </source>
</reference>
<dbReference type="GO" id="GO:0030145">
    <property type="term" value="F:manganese ion binding"/>
    <property type="evidence" value="ECO:0007669"/>
    <property type="project" value="TreeGrafter"/>
</dbReference>
<evidence type="ECO:0000256" key="4">
    <source>
        <dbReference type="ARBA" id="ARBA00022741"/>
    </source>
</evidence>
<feature type="active site" description="GMP-histidine intermediate" evidence="9">
    <location>
        <position position="317"/>
    </location>
</feature>
<evidence type="ECO:0000256" key="10">
    <source>
        <dbReference type="PIRSR" id="PIRSR601233-2"/>
    </source>
</evidence>
<gene>
    <name evidence="12" type="ORF">H8E41_02630</name>
</gene>
<feature type="binding site" evidence="11">
    <location>
        <position position="153"/>
    </location>
    <ligand>
        <name>Mn(2+)</name>
        <dbReference type="ChEBI" id="CHEBI:29035"/>
        <label>1</label>
    </ligand>
</feature>
<evidence type="ECO:0000256" key="9">
    <source>
        <dbReference type="PIRSR" id="PIRSR601233-1"/>
    </source>
</evidence>
<dbReference type="GO" id="GO:0003909">
    <property type="term" value="F:DNA ligase activity"/>
    <property type="evidence" value="ECO:0007669"/>
    <property type="project" value="TreeGrafter"/>
</dbReference>
<evidence type="ECO:0000313" key="12">
    <source>
        <dbReference type="EMBL" id="MBC8316772.1"/>
    </source>
</evidence>
<evidence type="ECO:0000256" key="3">
    <source>
        <dbReference type="ARBA" id="ARBA00022723"/>
    </source>
</evidence>
<dbReference type="Proteomes" id="UP000614424">
    <property type="component" value="Unassembled WGS sequence"/>
</dbReference>
<feature type="binding site" evidence="11">
    <location>
        <position position="261"/>
    </location>
    <ligand>
        <name>Mn(2+)</name>
        <dbReference type="ChEBI" id="CHEBI:29035"/>
        <label>2</label>
    </ligand>
</feature>
<dbReference type="InterPro" id="IPR052915">
    <property type="entry name" value="RtcB-like"/>
</dbReference>
<evidence type="ECO:0000256" key="7">
    <source>
        <dbReference type="ARBA" id="ARBA00023211"/>
    </source>
</evidence>
<evidence type="ECO:0000256" key="1">
    <source>
        <dbReference type="ARBA" id="ARBA00012726"/>
    </source>
</evidence>
<dbReference type="SUPFAM" id="SSF103365">
    <property type="entry name" value="Hypothetical protein PH1602"/>
    <property type="match status" value="1"/>
</dbReference>
<dbReference type="GO" id="GO:0005525">
    <property type="term" value="F:GTP binding"/>
    <property type="evidence" value="ECO:0007669"/>
    <property type="project" value="UniProtKB-KW"/>
</dbReference>
<dbReference type="InterPro" id="IPR036025">
    <property type="entry name" value="RtcB-like_sf"/>
</dbReference>
<name>A0A8J6NCN6_9BACT</name>
<protein>
    <recommendedName>
        <fullName evidence="1">3'-phosphate/5'-hydroxy nucleic acid ligase</fullName>
        <ecNumber evidence="1">6.5.1.8</ecNumber>
    </recommendedName>
</protein>
<organism evidence="12 13">
    <name type="scientific">Candidatus Desulfobia pelagia</name>
    <dbReference type="NCBI Taxonomy" id="2841692"/>
    <lineage>
        <taxon>Bacteria</taxon>
        <taxon>Pseudomonadati</taxon>
        <taxon>Thermodesulfobacteriota</taxon>
        <taxon>Desulfobulbia</taxon>
        <taxon>Desulfobulbales</taxon>
        <taxon>Desulfobulbaceae</taxon>
        <taxon>Candidatus Desulfobia</taxon>
    </lineage>
</organism>
<evidence type="ECO:0000256" key="6">
    <source>
        <dbReference type="ARBA" id="ARBA00023134"/>
    </source>
</evidence>
<proteinExistence type="predicted"/>
<dbReference type="GO" id="GO:0006281">
    <property type="term" value="P:DNA repair"/>
    <property type="evidence" value="ECO:0007669"/>
    <property type="project" value="TreeGrafter"/>
</dbReference>
<dbReference type="GO" id="GO:0042245">
    <property type="term" value="P:RNA repair"/>
    <property type="evidence" value="ECO:0007669"/>
    <property type="project" value="UniProtKB-KW"/>
</dbReference>
<keyword evidence="5" id="KW-0692">RNA repair</keyword>
<feature type="binding site" evidence="11">
    <location>
        <position position="72"/>
    </location>
    <ligand>
        <name>Mn(2+)</name>
        <dbReference type="ChEBI" id="CHEBI:29035"/>
        <label>1</label>
    </ligand>
</feature>
<comment type="cofactor">
    <cofactor evidence="11">
        <name>Mn(2+)</name>
        <dbReference type="ChEBI" id="CHEBI:29035"/>
    </cofactor>
    <text evidence="11">Binds 2 manganese ions per subunit.</text>
</comment>
<keyword evidence="4 10" id="KW-0547">Nucleotide-binding</keyword>
<keyword evidence="6 10" id="KW-0342">GTP-binding</keyword>
<comment type="caution">
    <text evidence="12">The sequence shown here is derived from an EMBL/GenBank/DDBJ whole genome shotgun (WGS) entry which is preliminary data.</text>
</comment>
<dbReference type="EMBL" id="JACNJZ010000053">
    <property type="protein sequence ID" value="MBC8316772.1"/>
    <property type="molecule type" value="Genomic_DNA"/>
</dbReference>
<feature type="binding site" evidence="11">
    <location>
        <position position="170"/>
    </location>
    <ligand>
        <name>Mn(2+)</name>
        <dbReference type="ChEBI" id="CHEBI:29035"/>
        <label>2</label>
    </ligand>
</feature>
<keyword evidence="7 11" id="KW-0464">Manganese</keyword>
<feature type="binding site" evidence="10">
    <location>
        <begin position="261"/>
        <end position="262"/>
    </location>
    <ligand>
        <name>GMP</name>
        <dbReference type="ChEBI" id="CHEBI:58115"/>
    </ligand>
</feature>
<feature type="binding site" evidence="10">
    <location>
        <position position="300"/>
    </location>
    <ligand>
        <name>GMP</name>
        <dbReference type="ChEBI" id="CHEBI:58115"/>
    </ligand>
</feature>
<dbReference type="GO" id="GO:0170057">
    <property type="term" value="F:RNA ligase (GTP) activity"/>
    <property type="evidence" value="ECO:0007669"/>
    <property type="project" value="UniProtKB-EC"/>
</dbReference>
<dbReference type="PANTHER" id="PTHR43749:SF2">
    <property type="entry name" value="RNA-SPLICING LIGASE RTCB"/>
    <property type="match status" value="1"/>
</dbReference>
<sequence length="391" mass="43337">MKQIITSEKKPIQLWLDDIDAGAMEQAKNLANLPFIHKHIAVMPDAHLGYGMPIGGVMATHDMIIPNAVGVDIGCGMCALQTSLSDISREKLKNIMALVRSSVPLGFKHHKRKRDKSLMPKTPGGIPLSDLPIVSREFDNALTQLGTLGGGNHFIEIQKGSDGHIWIMIHSGSRNIGFKVANYYNNLAAQLNVKWGSSIPKNWQLAFLPIDSEAGRNYFNEMQYCVDFALANRTLMMERLQDAFQAVASPVFFQSCINIAHNYAAMETHYHKNVIVHRKGATRAMDGEMGIIPGSQGTPSYIVKGKGNRESFSSCSHGAGRKMGRKQAQRQLDLHSEQKRLDDQDIIHSIRSRRDLDEASSAYKDIDKVVADQLDLVEVVVELRPLAVIKG</sequence>
<dbReference type="Gene3D" id="3.90.1860.10">
    <property type="entry name" value="tRNA-splicing ligase RtcB"/>
    <property type="match status" value="1"/>
</dbReference>
<feature type="binding site" evidence="10">
    <location>
        <begin position="152"/>
        <end position="156"/>
    </location>
    <ligand>
        <name>GMP</name>
        <dbReference type="ChEBI" id="CHEBI:58115"/>
    </ligand>
</feature>
<evidence type="ECO:0000313" key="13">
    <source>
        <dbReference type="Proteomes" id="UP000614424"/>
    </source>
</evidence>
<comment type="catalytic activity">
    <reaction evidence="8">
        <text>a 3'-end 3'-phospho-ribonucleotide-RNA + a 5'-end dephospho-ribonucleoside-RNA + GTP = a ribonucleotidyl-ribonucleotide-RNA + GMP + diphosphate</text>
        <dbReference type="Rhea" id="RHEA:68076"/>
        <dbReference type="Rhea" id="RHEA-COMP:10463"/>
        <dbReference type="Rhea" id="RHEA-COMP:13936"/>
        <dbReference type="Rhea" id="RHEA-COMP:17355"/>
        <dbReference type="ChEBI" id="CHEBI:33019"/>
        <dbReference type="ChEBI" id="CHEBI:37565"/>
        <dbReference type="ChEBI" id="CHEBI:58115"/>
        <dbReference type="ChEBI" id="CHEBI:83062"/>
        <dbReference type="ChEBI" id="CHEBI:138284"/>
        <dbReference type="ChEBI" id="CHEBI:173118"/>
        <dbReference type="EC" id="6.5.1.8"/>
    </reaction>
</comment>
<evidence type="ECO:0000256" key="2">
    <source>
        <dbReference type="ARBA" id="ARBA00022598"/>
    </source>
</evidence>
<keyword evidence="3 11" id="KW-0479">Metal-binding</keyword>
<keyword evidence="2" id="KW-0436">Ligase</keyword>
<dbReference type="GO" id="GO:0006396">
    <property type="term" value="P:RNA processing"/>
    <property type="evidence" value="ECO:0007669"/>
    <property type="project" value="InterPro"/>
</dbReference>
<dbReference type="PANTHER" id="PTHR43749">
    <property type="entry name" value="RNA-SPLICING LIGASE RTCB"/>
    <property type="match status" value="1"/>
</dbReference>
<accession>A0A8J6NCN6</accession>